<dbReference type="Gene3D" id="2.60.130.10">
    <property type="entry name" value="Aromatic compound dioxygenase"/>
    <property type="match status" value="1"/>
</dbReference>
<dbReference type="GO" id="GO:0016702">
    <property type="term" value="F:oxidoreductase activity, acting on single donors with incorporation of molecular oxygen, incorporation of two atoms of oxygen"/>
    <property type="evidence" value="ECO:0007669"/>
    <property type="project" value="InterPro"/>
</dbReference>
<feature type="compositionally biased region" description="Polar residues" evidence="1">
    <location>
        <begin position="33"/>
        <end position="42"/>
    </location>
</feature>
<evidence type="ECO:0000259" key="2">
    <source>
        <dbReference type="Pfam" id="PF00775"/>
    </source>
</evidence>
<feature type="compositionally biased region" description="Basic and acidic residues" evidence="1">
    <location>
        <begin position="23"/>
        <end position="32"/>
    </location>
</feature>
<dbReference type="KEGG" id="scm:SCHCO_01191999"/>
<keyword evidence="4" id="KW-1185">Reference proteome</keyword>
<dbReference type="OrthoDB" id="121380at2759"/>
<dbReference type="eggNOG" id="ENOG502QWMN">
    <property type="taxonomic scope" value="Eukaryota"/>
</dbReference>
<dbReference type="Proteomes" id="UP000007431">
    <property type="component" value="Unassembled WGS sequence"/>
</dbReference>
<feature type="non-terminal residue" evidence="3">
    <location>
        <position position="1"/>
    </location>
</feature>
<evidence type="ECO:0000313" key="3">
    <source>
        <dbReference type="EMBL" id="EFI94239.1"/>
    </source>
</evidence>
<dbReference type="OMA" id="VYIWHAN"/>
<dbReference type="EMBL" id="GL377310">
    <property type="protein sequence ID" value="EFI94239.1"/>
    <property type="molecule type" value="Genomic_DNA"/>
</dbReference>
<feature type="domain" description="Intradiol ring-cleavage dioxygenases" evidence="2">
    <location>
        <begin position="61"/>
        <end position="184"/>
    </location>
</feature>
<dbReference type="InterPro" id="IPR015889">
    <property type="entry name" value="Intradiol_dOase_core"/>
</dbReference>
<dbReference type="InParanoid" id="D8QEW4"/>
<accession>D8QEW4</accession>
<protein>
    <recommendedName>
        <fullName evidence="2">Intradiol ring-cleavage dioxygenases domain-containing protein</fullName>
    </recommendedName>
</protein>
<dbReference type="SUPFAM" id="SSF49482">
    <property type="entry name" value="Aromatic compound dioxygenase"/>
    <property type="match status" value="1"/>
</dbReference>
<dbReference type="Pfam" id="PF00775">
    <property type="entry name" value="Dioxygenase_C"/>
    <property type="match status" value="1"/>
</dbReference>
<name>D8QEW4_SCHCM</name>
<dbReference type="VEuPathDB" id="FungiDB:SCHCODRAFT_01191999"/>
<dbReference type="CDD" id="cd03457">
    <property type="entry name" value="intradiol_dioxygenase_like"/>
    <property type="match status" value="1"/>
</dbReference>
<dbReference type="GO" id="GO:0008199">
    <property type="term" value="F:ferric iron binding"/>
    <property type="evidence" value="ECO:0007669"/>
    <property type="project" value="InterPro"/>
</dbReference>
<dbReference type="PANTHER" id="PTHR34315:SF4">
    <property type="entry name" value="INTRADIOL RING-CLEAVAGE DIOXYGENASES DOMAIN-CONTAINING PROTEIN"/>
    <property type="match status" value="1"/>
</dbReference>
<reference evidence="3 4" key="1">
    <citation type="journal article" date="2010" name="Nat. Biotechnol.">
        <title>Genome sequence of the model mushroom Schizophyllum commune.</title>
        <authorList>
            <person name="Ohm R.A."/>
            <person name="de Jong J.F."/>
            <person name="Lugones L.G."/>
            <person name="Aerts A."/>
            <person name="Kothe E."/>
            <person name="Stajich J.E."/>
            <person name="de Vries R.P."/>
            <person name="Record E."/>
            <person name="Levasseur A."/>
            <person name="Baker S.E."/>
            <person name="Bartholomew K.A."/>
            <person name="Coutinho P.M."/>
            <person name="Erdmann S."/>
            <person name="Fowler T.J."/>
            <person name="Gathman A.C."/>
            <person name="Lombard V."/>
            <person name="Henrissat B."/>
            <person name="Knabe N."/>
            <person name="Kuees U."/>
            <person name="Lilly W.W."/>
            <person name="Lindquist E."/>
            <person name="Lucas S."/>
            <person name="Magnuson J.K."/>
            <person name="Piumi F."/>
            <person name="Raudaskoski M."/>
            <person name="Salamov A."/>
            <person name="Schmutz J."/>
            <person name="Schwarze F.W.M.R."/>
            <person name="vanKuyk P.A."/>
            <person name="Horton J.S."/>
            <person name="Grigoriev I.V."/>
            <person name="Woesten H.A.B."/>
        </authorList>
    </citation>
    <scope>NUCLEOTIDE SEQUENCE [LARGE SCALE GENOMIC DNA]</scope>
    <source>
        <strain evidence="4">H4-8 / FGSC 9210</strain>
    </source>
</reference>
<evidence type="ECO:0000313" key="4">
    <source>
        <dbReference type="Proteomes" id="UP000007431"/>
    </source>
</evidence>
<feature type="region of interest" description="Disordered" evidence="1">
    <location>
        <begin position="1"/>
        <end position="48"/>
    </location>
</feature>
<dbReference type="HOGENOM" id="CLU_027719_1_0_1"/>
<proteinExistence type="predicted"/>
<evidence type="ECO:0000256" key="1">
    <source>
        <dbReference type="SAM" id="MobiDB-lite"/>
    </source>
</evidence>
<sequence>ARTCAPQIRAFEDRRRAKRGTPTKREKREKRQTSSTSASGPQVTGIPDDAICVTAPEVTEGPYYINDEYVRQDIRETQEGVNVLLDVGILDTETCEPVSDAFVEIWHANSTGVYGGYSGAENAINTETFLRGGYFTNDEGIVELTTFNADHALGYYQGRTAHIHTLQSSSGSLLHIGQFYFDEDLNDAVFATAPYTDDTNRRTLNENDGILQGAIRQGDDPYIDVEYLGEDLSSGLLGYITLGVDTSASYSIHNTNALGQDE</sequence>
<dbReference type="GeneID" id="9593892"/>
<dbReference type="InterPro" id="IPR000627">
    <property type="entry name" value="Intradiol_dOase_C"/>
</dbReference>
<dbReference type="PANTHER" id="PTHR34315">
    <property type="match status" value="1"/>
</dbReference>
<dbReference type="AlphaFoldDB" id="D8QEW4"/>
<organism evidence="4">
    <name type="scientific">Schizophyllum commune (strain H4-8 / FGSC 9210)</name>
    <name type="common">Split gill fungus</name>
    <dbReference type="NCBI Taxonomy" id="578458"/>
    <lineage>
        <taxon>Eukaryota</taxon>
        <taxon>Fungi</taxon>
        <taxon>Dikarya</taxon>
        <taxon>Basidiomycota</taxon>
        <taxon>Agaricomycotina</taxon>
        <taxon>Agaricomycetes</taxon>
        <taxon>Agaricomycetidae</taxon>
        <taxon>Agaricales</taxon>
        <taxon>Schizophyllaceae</taxon>
        <taxon>Schizophyllum</taxon>
    </lineage>
</organism>
<gene>
    <name evidence="3" type="ORF">SCHCODRAFT_59300</name>
</gene>